<gene>
    <name evidence="1" type="ORF">ITP53_24780</name>
</gene>
<dbReference type="Proteomes" id="UP000605361">
    <property type="component" value="Unassembled WGS sequence"/>
</dbReference>
<sequence>MEYVMAQRGARSAFVPERLTVERQSPDGTPVTVTLSMAVDAFASGMWRKILKDPARPGMLVRRHLEVCVFSYLAAELRSGDIAVAGSDSYANLHDDQLMSWEECTPLIEKFCTEAGLRPRPAS</sequence>
<keyword evidence="2" id="KW-1185">Reference proteome</keyword>
<accession>A0A931AF15</accession>
<dbReference type="EMBL" id="JADOGI010000077">
    <property type="protein sequence ID" value="MBF8188890.1"/>
    <property type="molecule type" value="Genomic_DNA"/>
</dbReference>
<evidence type="ECO:0000313" key="2">
    <source>
        <dbReference type="Proteomes" id="UP000605361"/>
    </source>
</evidence>
<proteinExistence type="predicted"/>
<comment type="caution">
    <text evidence="1">The sequence shown here is derived from an EMBL/GenBank/DDBJ whole genome shotgun (WGS) entry which is preliminary data.</text>
</comment>
<reference evidence="1" key="1">
    <citation type="submission" date="2020-11" db="EMBL/GenBank/DDBJ databases">
        <title>Whole-genome analyses of Nonomuraea sp. K274.</title>
        <authorList>
            <person name="Veyisoglu A."/>
        </authorList>
    </citation>
    <scope>NUCLEOTIDE SEQUENCE</scope>
    <source>
        <strain evidence="1">K274</strain>
    </source>
</reference>
<dbReference type="RefSeq" id="WP_207756387.1">
    <property type="nucleotide sequence ID" value="NZ_JADOGI010000077.1"/>
</dbReference>
<evidence type="ECO:0000313" key="1">
    <source>
        <dbReference type="EMBL" id="MBF8188890.1"/>
    </source>
</evidence>
<name>A0A931AF15_9ACTN</name>
<protein>
    <submittedName>
        <fullName evidence="1">Uncharacterized protein</fullName>
    </submittedName>
</protein>
<organism evidence="1 2">
    <name type="scientific">Nonomuraea cypriaca</name>
    <dbReference type="NCBI Taxonomy" id="1187855"/>
    <lineage>
        <taxon>Bacteria</taxon>
        <taxon>Bacillati</taxon>
        <taxon>Actinomycetota</taxon>
        <taxon>Actinomycetes</taxon>
        <taxon>Streptosporangiales</taxon>
        <taxon>Streptosporangiaceae</taxon>
        <taxon>Nonomuraea</taxon>
    </lineage>
</organism>
<dbReference type="AlphaFoldDB" id="A0A931AF15"/>